<dbReference type="GO" id="GO:0016887">
    <property type="term" value="F:ATP hydrolysis activity"/>
    <property type="evidence" value="ECO:0007669"/>
    <property type="project" value="InterPro"/>
</dbReference>
<accession>A0A367LTS3</accession>
<dbReference type="GO" id="GO:0003677">
    <property type="term" value="F:DNA binding"/>
    <property type="evidence" value="ECO:0007669"/>
    <property type="project" value="InterPro"/>
</dbReference>
<reference evidence="1 2" key="1">
    <citation type="submission" date="2018-07" db="EMBL/GenBank/DDBJ databases">
        <title>Mechanisms of high-level aminoglycoside resistance among Gram-negative pathogens in Brazil.</title>
        <authorList>
            <person name="Ballaben A.S."/>
            <person name="Darini A.L.C."/>
            <person name="Doi Y."/>
        </authorList>
    </citation>
    <scope>NUCLEOTIDE SEQUENCE [LARGE SCALE GENOMIC DNA]</scope>
    <source>
        <strain evidence="1 2">B2-305</strain>
    </source>
</reference>
<dbReference type="SUPFAM" id="SSF52540">
    <property type="entry name" value="P-loop containing nucleoside triphosphate hydrolases"/>
    <property type="match status" value="1"/>
</dbReference>
<dbReference type="Gene3D" id="3.40.50.300">
    <property type="entry name" value="P-loop containing nucleotide triphosphate hydrolases"/>
    <property type="match status" value="1"/>
</dbReference>
<dbReference type="GO" id="GO:0005524">
    <property type="term" value="F:ATP binding"/>
    <property type="evidence" value="ECO:0007669"/>
    <property type="project" value="InterPro"/>
</dbReference>
<gene>
    <name evidence="1" type="ORF">DT376_45415</name>
</gene>
<dbReference type="GO" id="GO:0006289">
    <property type="term" value="P:nucleotide-excision repair"/>
    <property type="evidence" value="ECO:0007669"/>
    <property type="project" value="InterPro"/>
</dbReference>
<dbReference type="PANTHER" id="PTHR24029">
    <property type="entry name" value="UVRABC SYSTEM PROTEIN B"/>
    <property type="match status" value="1"/>
</dbReference>
<name>A0A367LTS3_PSEAI</name>
<dbReference type="PANTHER" id="PTHR24029:SF0">
    <property type="entry name" value="UVRABC SYSTEM PROTEIN B"/>
    <property type="match status" value="1"/>
</dbReference>
<proteinExistence type="predicted"/>
<comment type="caution">
    <text evidence="1">The sequence shown here is derived from an EMBL/GenBank/DDBJ whole genome shotgun (WGS) entry which is preliminary data.</text>
</comment>
<dbReference type="GO" id="GO:0009380">
    <property type="term" value="C:excinuclease repair complex"/>
    <property type="evidence" value="ECO:0007669"/>
    <property type="project" value="InterPro"/>
</dbReference>
<feature type="non-terminal residue" evidence="1">
    <location>
        <position position="78"/>
    </location>
</feature>
<dbReference type="Proteomes" id="UP000253594">
    <property type="component" value="Unassembled WGS sequence"/>
</dbReference>
<evidence type="ECO:0000313" key="2">
    <source>
        <dbReference type="Proteomes" id="UP000253594"/>
    </source>
</evidence>
<feature type="non-terminal residue" evidence="1">
    <location>
        <position position="1"/>
    </location>
</feature>
<dbReference type="EMBL" id="QORE01004193">
    <property type="protein sequence ID" value="RCI63591.1"/>
    <property type="molecule type" value="Genomic_DNA"/>
</dbReference>
<organism evidence="1 2">
    <name type="scientific">Pseudomonas aeruginosa</name>
    <dbReference type="NCBI Taxonomy" id="287"/>
    <lineage>
        <taxon>Bacteria</taxon>
        <taxon>Pseudomonadati</taxon>
        <taxon>Pseudomonadota</taxon>
        <taxon>Gammaproteobacteria</taxon>
        <taxon>Pseudomonadales</taxon>
        <taxon>Pseudomonadaceae</taxon>
        <taxon>Pseudomonas</taxon>
    </lineage>
</organism>
<sequence>ITHDVEMMREVGYCSGMENYSCYFSERDPASPPITLLDYLPKDGLLFVDESHVMVPQISAMYRGDQARKETLIDYGFR</sequence>
<dbReference type="AlphaFoldDB" id="A0A367LTS3"/>
<dbReference type="InterPro" id="IPR004807">
    <property type="entry name" value="UvrB"/>
</dbReference>
<protein>
    <submittedName>
        <fullName evidence="1">Excinuclease ABC subunit B</fullName>
    </submittedName>
</protein>
<evidence type="ECO:0000313" key="1">
    <source>
        <dbReference type="EMBL" id="RCI63591.1"/>
    </source>
</evidence>
<dbReference type="InterPro" id="IPR027417">
    <property type="entry name" value="P-loop_NTPase"/>
</dbReference>